<dbReference type="EMBL" id="JAVBVO010000001">
    <property type="protein sequence ID" value="MDZ5757457.1"/>
    <property type="molecule type" value="Genomic_DNA"/>
</dbReference>
<reference evidence="1" key="1">
    <citation type="submission" date="2023-08" db="EMBL/GenBank/DDBJ databases">
        <title>Genomic characterization of piscicolin 126 produced by Carnobacterium maltaromaticum CM22 strain isolated from salmon (Salmo salar).</title>
        <authorList>
            <person name="Gonzalez-Gragera E."/>
            <person name="Garcia-Lopez J.D."/>
            <person name="Teso-Perez C."/>
            <person name="Gimenez-Hernandez I."/>
            <person name="Peralta-Sanchez J.M."/>
            <person name="Valdivia E."/>
            <person name="Montalban-Lopez M."/>
            <person name="Martin-Platero A.M."/>
            <person name="Banos A."/>
            <person name="Martinez-Bueno M."/>
        </authorList>
    </citation>
    <scope>NUCLEOTIDE SEQUENCE</scope>
    <source>
        <strain evidence="1">CM22</strain>
    </source>
</reference>
<evidence type="ECO:0000313" key="2">
    <source>
        <dbReference type="Proteomes" id="UP001290462"/>
    </source>
</evidence>
<dbReference type="AlphaFoldDB" id="A0AAW9K211"/>
<comment type="caution">
    <text evidence="1">The sequence shown here is derived from an EMBL/GenBank/DDBJ whole genome shotgun (WGS) entry which is preliminary data.</text>
</comment>
<dbReference type="InterPro" id="IPR032349">
    <property type="entry name" value="DUF4865"/>
</dbReference>
<evidence type="ECO:0000313" key="1">
    <source>
        <dbReference type="EMBL" id="MDZ5757457.1"/>
    </source>
</evidence>
<gene>
    <name evidence="1" type="ORF">RAK27_02140</name>
</gene>
<dbReference type="GeneID" id="83607003"/>
<proteinExistence type="predicted"/>
<accession>A0AAW9K211</accession>
<organism evidence="1 2">
    <name type="scientific">Carnobacterium maltaromaticum</name>
    <name type="common">Carnobacterium piscicola</name>
    <dbReference type="NCBI Taxonomy" id="2751"/>
    <lineage>
        <taxon>Bacteria</taxon>
        <taxon>Bacillati</taxon>
        <taxon>Bacillota</taxon>
        <taxon>Bacilli</taxon>
        <taxon>Lactobacillales</taxon>
        <taxon>Carnobacteriaceae</taxon>
        <taxon>Carnobacterium</taxon>
    </lineage>
</organism>
<dbReference type="Pfam" id="PF16157">
    <property type="entry name" value="DUF4865"/>
    <property type="match status" value="1"/>
</dbReference>
<dbReference type="Proteomes" id="UP001290462">
    <property type="component" value="Unassembled WGS sequence"/>
</dbReference>
<sequence length="171" mass="20037">MIGMQYKIMLPNDYDMEIIKNRVKTNGSKTDGFEGLLFKAYLVVNSPTKKQYAPLYIWKNSEGMNRFIFDGFYKNILNSFGWQTINIGVSSYIDLSDQFDKSQFVLEIEHEIKETQNIATPELTFSDEPSLGKVIIYNPDKWKYTEFYFYEENPVEKSERGSIYEIAHLSL</sequence>
<dbReference type="RefSeq" id="WP_015075567.1">
    <property type="nucleotide sequence ID" value="NZ_CBCPJO010000009.1"/>
</dbReference>
<name>A0AAW9K211_CARML</name>
<protein>
    <submittedName>
        <fullName evidence="1">DUF4865 family protein</fullName>
    </submittedName>
</protein>